<feature type="transmembrane region" description="Helical" evidence="10">
    <location>
        <begin position="77"/>
        <end position="96"/>
    </location>
</feature>
<keyword evidence="5 10" id="KW-0812">Transmembrane</keyword>
<organism evidence="11 12">
    <name type="scientific">Syntrophotalea acetylenivorans</name>
    <dbReference type="NCBI Taxonomy" id="1842532"/>
    <lineage>
        <taxon>Bacteria</taxon>
        <taxon>Pseudomonadati</taxon>
        <taxon>Thermodesulfobacteriota</taxon>
        <taxon>Desulfuromonadia</taxon>
        <taxon>Desulfuromonadales</taxon>
        <taxon>Syntrophotaleaceae</taxon>
        <taxon>Syntrophotalea</taxon>
    </lineage>
</organism>
<feature type="transmembrane region" description="Helical" evidence="10">
    <location>
        <begin position="544"/>
        <end position="568"/>
    </location>
</feature>
<feature type="transmembrane region" description="Helical" evidence="10">
    <location>
        <begin position="188"/>
        <end position="205"/>
    </location>
</feature>
<evidence type="ECO:0000313" key="12">
    <source>
        <dbReference type="Proteomes" id="UP000182517"/>
    </source>
</evidence>
<dbReference type="STRING" id="1842532.A7E78_11590"/>
<feature type="transmembrane region" description="Helical" evidence="10">
    <location>
        <begin position="122"/>
        <end position="147"/>
    </location>
</feature>
<comment type="similarity">
    <text evidence="2 9">Belongs to the sodium:solute symporter (SSF) (TC 2.A.21) family.</text>
</comment>
<keyword evidence="7 10" id="KW-1133">Transmembrane helix</keyword>
<dbReference type="PANTHER" id="PTHR48086:SF6">
    <property type="entry name" value="CATION_ACETATE SYMPORTER ACTP"/>
    <property type="match status" value="1"/>
</dbReference>
<feature type="transmembrane region" description="Helical" evidence="10">
    <location>
        <begin position="519"/>
        <end position="538"/>
    </location>
</feature>
<dbReference type="Gene3D" id="1.20.1730.10">
    <property type="entry name" value="Sodium/glucose cotransporter"/>
    <property type="match status" value="2"/>
</dbReference>
<proteinExistence type="inferred from homology"/>
<keyword evidence="8 10" id="KW-0472">Membrane</keyword>
<gene>
    <name evidence="11" type="ORF">A7E78_11590</name>
</gene>
<feature type="transmembrane region" description="Helical" evidence="10">
    <location>
        <begin position="390"/>
        <end position="412"/>
    </location>
</feature>
<protein>
    <submittedName>
        <fullName evidence="11">Cation acetate symporter</fullName>
    </submittedName>
</protein>
<evidence type="ECO:0000313" key="11">
    <source>
        <dbReference type="EMBL" id="APG28435.1"/>
    </source>
</evidence>
<keyword evidence="6" id="KW-0769">Symport</keyword>
<feature type="transmembrane region" description="Helical" evidence="10">
    <location>
        <begin position="153"/>
        <end position="176"/>
    </location>
</feature>
<sequence length="645" mass="68068">MIYTQSPLAIALFVAFVLFVLGLSFYLARRTTSSEGYYAAGGNIHWFVNGIAFAGDYLSAASFLGICGMIATAGYDGFLYSIGYLAGWMVALFLVAEPMKRLGKYTFTDALDSKFNSKGIQLAAAISTLVVSVFYLIPQMVGAGVLVQPLLGLPHYVGVIIVGIVVTLIVATAGMASTTYVQFMKGGLLLICSLILCFGILGRGLSTNPDQGGKKAYHDFQTIQANVAADGSLLLSDAAYAAPADWKSGSLGEAGFVKLSKEGVDTIWQVKQAATGFELEETLFVTTLEDGTKLYNGSPKEEGKFFPVGHIKELKVDGVEVAETGAIGPFSFLKTIGDSTVVLWGKKYVKNDDGSKTLIYYQKPTSGARILRPGLKFKVDNASGTDKFNFISLMLALFCGTAALPHILIRYYTVPSQAAARKSTLVAIASIGFFYMMTLFMGIGAMTNGVINLTDNNMSAPLVALSFGVILFSIISSIAFATVLGTVSGLIVAASGAVAHDLMSNFLGIKMTDSGMVMAGKISAVVVGIVAIYLGIVFEGMNVSFLVGWAFAVAASANLPAILMLLFWKKTTAQGITASILVGLVSALGLILLSPDMWVRYGLLPQDAPITFNSPALVSVPLSFIALVVVSLMTQGSAVAAPAED</sequence>
<dbReference type="InterPro" id="IPR050277">
    <property type="entry name" value="Sodium:Solute_Symporter"/>
</dbReference>
<dbReference type="CDD" id="cd11480">
    <property type="entry name" value="SLC5sbd_u4"/>
    <property type="match status" value="1"/>
</dbReference>
<dbReference type="AlphaFoldDB" id="A0A1L3GR96"/>
<keyword evidence="4" id="KW-1003">Cell membrane</keyword>
<evidence type="ECO:0000256" key="4">
    <source>
        <dbReference type="ARBA" id="ARBA00022475"/>
    </source>
</evidence>
<feature type="transmembrane region" description="Helical" evidence="10">
    <location>
        <begin position="47"/>
        <end position="71"/>
    </location>
</feature>
<dbReference type="KEGG" id="pef:A7E78_11590"/>
<evidence type="ECO:0000256" key="9">
    <source>
        <dbReference type="RuleBase" id="RU362091"/>
    </source>
</evidence>
<accession>A0A1L3GR96</accession>
<feature type="transmembrane region" description="Helical" evidence="10">
    <location>
        <begin position="424"/>
        <end position="445"/>
    </location>
</feature>
<reference evidence="11 12" key="1">
    <citation type="journal article" date="2017" name="Genome Announc.">
        <title>Complete Genome Sequences of Two Acetylene-Fermenting Pelobacter acetylenicus Strains.</title>
        <authorList>
            <person name="Sutton J.M."/>
            <person name="Baesman S.M."/>
            <person name="Fierst J.L."/>
            <person name="Poret-Peterson A.T."/>
            <person name="Oremland R.S."/>
            <person name="Dunlap D.S."/>
            <person name="Akob D.M."/>
        </authorList>
    </citation>
    <scope>NUCLEOTIDE SEQUENCE [LARGE SCALE GENOMIC DNA]</scope>
    <source>
        <strain evidence="11 12">SFB93</strain>
    </source>
</reference>
<evidence type="ECO:0000256" key="3">
    <source>
        <dbReference type="ARBA" id="ARBA00022448"/>
    </source>
</evidence>
<comment type="subcellular location">
    <subcellularLocation>
        <location evidence="1">Cell membrane</location>
        <topology evidence="1">Multi-pass membrane protein</topology>
    </subcellularLocation>
</comment>
<feature type="transmembrane region" description="Helical" evidence="10">
    <location>
        <begin position="575"/>
        <end position="594"/>
    </location>
</feature>
<evidence type="ECO:0000256" key="5">
    <source>
        <dbReference type="ARBA" id="ARBA00022692"/>
    </source>
</evidence>
<name>A0A1L3GR96_9BACT</name>
<evidence type="ECO:0000256" key="2">
    <source>
        <dbReference type="ARBA" id="ARBA00006434"/>
    </source>
</evidence>
<dbReference type="EMBL" id="CP015519">
    <property type="protein sequence ID" value="APG28435.1"/>
    <property type="molecule type" value="Genomic_DNA"/>
</dbReference>
<evidence type="ECO:0000256" key="1">
    <source>
        <dbReference type="ARBA" id="ARBA00004651"/>
    </source>
</evidence>
<evidence type="ECO:0000256" key="8">
    <source>
        <dbReference type="ARBA" id="ARBA00023136"/>
    </source>
</evidence>
<evidence type="ECO:0000256" key="7">
    <source>
        <dbReference type="ARBA" id="ARBA00022989"/>
    </source>
</evidence>
<dbReference type="GO" id="GO:0006847">
    <property type="term" value="P:plasma membrane acetate transport"/>
    <property type="evidence" value="ECO:0007669"/>
    <property type="project" value="TreeGrafter"/>
</dbReference>
<dbReference type="Proteomes" id="UP000182517">
    <property type="component" value="Chromosome"/>
</dbReference>
<dbReference type="InterPro" id="IPR001734">
    <property type="entry name" value="Na/solute_symporter"/>
</dbReference>
<dbReference type="InterPro" id="IPR038377">
    <property type="entry name" value="Na/Glc_symporter_sf"/>
</dbReference>
<dbReference type="GO" id="GO:0015123">
    <property type="term" value="F:acetate transmembrane transporter activity"/>
    <property type="evidence" value="ECO:0007669"/>
    <property type="project" value="TreeGrafter"/>
</dbReference>
<dbReference type="OrthoDB" id="9764416at2"/>
<dbReference type="PANTHER" id="PTHR48086">
    <property type="entry name" value="SODIUM/PROLINE SYMPORTER-RELATED"/>
    <property type="match status" value="1"/>
</dbReference>
<evidence type="ECO:0000256" key="6">
    <source>
        <dbReference type="ARBA" id="ARBA00022847"/>
    </source>
</evidence>
<dbReference type="Pfam" id="PF00474">
    <property type="entry name" value="SSF"/>
    <property type="match status" value="2"/>
</dbReference>
<feature type="transmembrane region" description="Helical" evidence="10">
    <location>
        <begin position="6"/>
        <end position="27"/>
    </location>
</feature>
<evidence type="ECO:0000256" key="10">
    <source>
        <dbReference type="SAM" id="Phobius"/>
    </source>
</evidence>
<dbReference type="GO" id="GO:0015293">
    <property type="term" value="F:symporter activity"/>
    <property type="evidence" value="ECO:0007669"/>
    <property type="project" value="UniProtKB-KW"/>
</dbReference>
<dbReference type="PROSITE" id="PS50283">
    <property type="entry name" value="NA_SOLUT_SYMP_3"/>
    <property type="match status" value="1"/>
</dbReference>
<dbReference type="GO" id="GO:0005886">
    <property type="term" value="C:plasma membrane"/>
    <property type="evidence" value="ECO:0007669"/>
    <property type="project" value="UniProtKB-SubCell"/>
</dbReference>
<feature type="transmembrane region" description="Helical" evidence="10">
    <location>
        <begin position="465"/>
        <end position="498"/>
    </location>
</feature>
<keyword evidence="3" id="KW-0813">Transport</keyword>
<dbReference type="RefSeq" id="WP_072284464.1">
    <property type="nucleotide sequence ID" value="NZ_CP015519.1"/>
</dbReference>
<keyword evidence="12" id="KW-1185">Reference proteome</keyword>
<feature type="transmembrane region" description="Helical" evidence="10">
    <location>
        <begin position="614"/>
        <end position="633"/>
    </location>
</feature>